<dbReference type="SUPFAM" id="SSF53901">
    <property type="entry name" value="Thiolase-like"/>
    <property type="match status" value="1"/>
</dbReference>
<dbReference type="GO" id="GO:0006633">
    <property type="term" value="P:fatty acid biosynthetic process"/>
    <property type="evidence" value="ECO:0007669"/>
    <property type="project" value="TreeGrafter"/>
</dbReference>
<sequence>VQPLDPLVVKNNTLTRIFSEIKSEVQEKKNGYLFSTMSSEELHFFVLSSIKQAISDAIGTDMNLIDSELPFKDLGIDSLSAVELRNTLTSKFEINLPPTIIIDYPTVTELCKYIEMVIIGNNNVKEFDNKNLEIHSNLEKSDIFVSGIGIRIPGDASSVVKFWRNMTNLVTCISEVPYERWDVDKLFGNYNDKNATYYTRKGGFISIVDIFDYSKY</sequence>
<dbReference type="PROSITE" id="PS50075">
    <property type="entry name" value="CARRIER"/>
    <property type="match status" value="1"/>
</dbReference>
<keyword evidence="1" id="KW-0596">Phosphopantetheine</keyword>
<dbReference type="AlphaFoldDB" id="I1V3C4"/>
<feature type="non-terminal residue" evidence="4">
    <location>
        <position position="1"/>
    </location>
</feature>
<organism evidence="4">
    <name type="scientific">Cryptosporidium fayeri</name>
    <dbReference type="NCBI Taxonomy" id="582425"/>
    <lineage>
        <taxon>Eukaryota</taxon>
        <taxon>Sar</taxon>
        <taxon>Alveolata</taxon>
        <taxon>Apicomplexa</taxon>
        <taxon>Conoidasida</taxon>
        <taxon>Coccidia</taxon>
        <taxon>Eucoccidiorida</taxon>
        <taxon>Eimeriorina</taxon>
        <taxon>Cryptosporidiidae</taxon>
        <taxon>Cryptosporidium</taxon>
    </lineage>
</organism>
<dbReference type="InterPro" id="IPR016039">
    <property type="entry name" value="Thiolase-like"/>
</dbReference>
<dbReference type="SMART" id="SM00823">
    <property type="entry name" value="PKS_PP"/>
    <property type="match status" value="1"/>
</dbReference>
<name>I1V3C4_9CRYT</name>
<protein>
    <submittedName>
        <fullName evidence="4">Polyketide synthase</fullName>
    </submittedName>
</protein>
<dbReference type="InterPro" id="IPR014030">
    <property type="entry name" value="Ketoacyl_synth_N"/>
</dbReference>
<evidence type="ECO:0000259" key="3">
    <source>
        <dbReference type="PROSITE" id="PS50075"/>
    </source>
</evidence>
<dbReference type="InterPro" id="IPR020806">
    <property type="entry name" value="PKS_PP-bd"/>
</dbReference>
<dbReference type="InterPro" id="IPR050091">
    <property type="entry name" value="PKS_NRPS_Biosynth_Enz"/>
</dbReference>
<dbReference type="Pfam" id="PF00109">
    <property type="entry name" value="ketoacyl-synt"/>
    <property type="match status" value="1"/>
</dbReference>
<evidence type="ECO:0000256" key="2">
    <source>
        <dbReference type="ARBA" id="ARBA00022553"/>
    </source>
</evidence>
<dbReference type="GO" id="GO:0004312">
    <property type="term" value="F:fatty acid synthase activity"/>
    <property type="evidence" value="ECO:0007669"/>
    <property type="project" value="TreeGrafter"/>
</dbReference>
<dbReference type="PROSITE" id="PS00012">
    <property type="entry name" value="PHOSPHOPANTETHEINE"/>
    <property type="match status" value="1"/>
</dbReference>
<keyword evidence="2" id="KW-0597">Phosphoprotein</keyword>
<gene>
    <name evidence="4" type="primary">PKS</name>
</gene>
<dbReference type="PANTHER" id="PTHR43775:SF37">
    <property type="entry name" value="SI:DKEY-61P9.11"/>
    <property type="match status" value="1"/>
</dbReference>
<feature type="non-terminal residue" evidence="4">
    <location>
        <position position="216"/>
    </location>
</feature>
<dbReference type="GO" id="GO:0031177">
    <property type="term" value="F:phosphopantetheine binding"/>
    <property type="evidence" value="ECO:0007669"/>
    <property type="project" value="InterPro"/>
</dbReference>
<dbReference type="SUPFAM" id="SSF47336">
    <property type="entry name" value="ACP-like"/>
    <property type="match status" value="1"/>
</dbReference>
<reference evidence="4" key="1">
    <citation type="submission" date="2012-01" db="EMBL/GenBank/DDBJ databases">
        <authorList>
            <person name="Ji M."/>
            <person name="Ferrari B."/>
        </authorList>
    </citation>
    <scope>NUCLEOTIDE SEQUENCE</scope>
    <source>
        <strain evidence="4">1022</strain>
    </source>
</reference>
<evidence type="ECO:0000256" key="1">
    <source>
        <dbReference type="ARBA" id="ARBA00022450"/>
    </source>
</evidence>
<dbReference type="Gene3D" id="1.10.1200.10">
    <property type="entry name" value="ACP-like"/>
    <property type="match status" value="1"/>
</dbReference>
<dbReference type="InterPro" id="IPR006162">
    <property type="entry name" value="Ppantetheine_attach_site"/>
</dbReference>
<dbReference type="Pfam" id="PF00550">
    <property type="entry name" value="PP-binding"/>
    <property type="match status" value="1"/>
</dbReference>
<evidence type="ECO:0000313" key="4">
    <source>
        <dbReference type="EMBL" id="AFI25684.1"/>
    </source>
</evidence>
<dbReference type="PANTHER" id="PTHR43775">
    <property type="entry name" value="FATTY ACID SYNTHASE"/>
    <property type="match status" value="1"/>
</dbReference>
<dbReference type="SMART" id="SM01294">
    <property type="entry name" value="PKS_PP_betabranch"/>
    <property type="match status" value="1"/>
</dbReference>
<feature type="domain" description="Carrier" evidence="3">
    <location>
        <begin position="41"/>
        <end position="118"/>
    </location>
</feature>
<dbReference type="EMBL" id="JQ518556">
    <property type="protein sequence ID" value="AFI25684.1"/>
    <property type="molecule type" value="Genomic_DNA"/>
</dbReference>
<dbReference type="InterPro" id="IPR036736">
    <property type="entry name" value="ACP-like_sf"/>
</dbReference>
<proteinExistence type="predicted"/>
<dbReference type="InterPro" id="IPR009081">
    <property type="entry name" value="PP-bd_ACP"/>
</dbReference>
<accession>I1V3C4</accession>
<dbReference type="Gene3D" id="3.40.47.10">
    <property type="match status" value="1"/>
</dbReference>